<evidence type="ECO:0000313" key="3">
    <source>
        <dbReference type="Proteomes" id="UP000799324"/>
    </source>
</evidence>
<dbReference type="Proteomes" id="UP000799324">
    <property type="component" value="Unassembled WGS sequence"/>
</dbReference>
<dbReference type="AlphaFoldDB" id="A0A6A6TRS5"/>
<dbReference type="Pfam" id="PF14273">
    <property type="entry name" value="DUF4360"/>
    <property type="match status" value="1"/>
</dbReference>
<name>A0A6A6TRS5_9PLEO</name>
<evidence type="ECO:0000313" key="2">
    <source>
        <dbReference type="EMBL" id="KAF2662136.1"/>
    </source>
</evidence>
<gene>
    <name evidence="2" type="ORF">K491DRAFT_585541</name>
</gene>
<dbReference type="OrthoDB" id="152248at2759"/>
<sequence length="221" mass="22870">MVATLCFTIVLLLSSIVANAAPAATATTPPKGACTISSVKVDDPDVDTEGSGCRAGTVSAQFSTDNSLVTLIFDDFAAAIGPDAGTTKKRALCKVNVTMSSPGWAFDVNTVDFRGYIELGKGVNASLVTRWKWVDSKGVDIPGKGNAQKKLTGPLTQDFLVHKDGETSDSETSMCVKASATFQITISATLAASTSAMSGVVQGGAVDSGFSEIMNLGWKKC</sequence>
<organism evidence="2 3">
    <name type="scientific">Lophiostoma macrostomum CBS 122681</name>
    <dbReference type="NCBI Taxonomy" id="1314788"/>
    <lineage>
        <taxon>Eukaryota</taxon>
        <taxon>Fungi</taxon>
        <taxon>Dikarya</taxon>
        <taxon>Ascomycota</taxon>
        <taxon>Pezizomycotina</taxon>
        <taxon>Dothideomycetes</taxon>
        <taxon>Pleosporomycetidae</taxon>
        <taxon>Pleosporales</taxon>
        <taxon>Lophiostomataceae</taxon>
        <taxon>Lophiostoma</taxon>
    </lineage>
</organism>
<feature type="signal peptide" evidence="1">
    <location>
        <begin position="1"/>
        <end position="20"/>
    </location>
</feature>
<reference evidence="2" key="1">
    <citation type="journal article" date="2020" name="Stud. Mycol.">
        <title>101 Dothideomycetes genomes: a test case for predicting lifestyles and emergence of pathogens.</title>
        <authorList>
            <person name="Haridas S."/>
            <person name="Albert R."/>
            <person name="Binder M."/>
            <person name="Bloem J."/>
            <person name="Labutti K."/>
            <person name="Salamov A."/>
            <person name="Andreopoulos B."/>
            <person name="Baker S."/>
            <person name="Barry K."/>
            <person name="Bills G."/>
            <person name="Bluhm B."/>
            <person name="Cannon C."/>
            <person name="Castanera R."/>
            <person name="Culley D."/>
            <person name="Daum C."/>
            <person name="Ezra D."/>
            <person name="Gonzalez J."/>
            <person name="Henrissat B."/>
            <person name="Kuo A."/>
            <person name="Liang C."/>
            <person name="Lipzen A."/>
            <person name="Lutzoni F."/>
            <person name="Magnuson J."/>
            <person name="Mondo S."/>
            <person name="Nolan M."/>
            <person name="Ohm R."/>
            <person name="Pangilinan J."/>
            <person name="Park H.-J."/>
            <person name="Ramirez L."/>
            <person name="Alfaro M."/>
            <person name="Sun H."/>
            <person name="Tritt A."/>
            <person name="Yoshinaga Y."/>
            <person name="Zwiers L.-H."/>
            <person name="Turgeon B."/>
            <person name="Goodwin S."/>
            <person name="Spatafora J."/>
            <person name="Crous P."/>
            <person name="Grigoriev I."/>
        </authorList>
    </citation>
    <scope>NUCLEOTIDE SEQUENCE</scope>
    <source>
        <strain evidence="2">CBS 122681</strain>
    </source>
</reference>
<evidence type="ECO:0008006" key="4">
    <source>
        <dbReference type="Google" id="ProtNLM"/>
    </source>
</evidence>
<accession>A0A6A6TRS5</accession>
<keyword evidence="3" id="KW-1185">Reference proteome</keyword>
<feature type="chain" id="PRO_5025563174" description="Secreted protein" evidence="1">
    <location>
        <begin position="21"/>
        <end position="221"/>
    </location>
</feature>
<dbReference type="PANTHER" id="PTHR38847">
    <property type="match status" value="1"/>
</dbReference>
<evidence type="ECO:0000256" key="1">
    <source>
        <dbReference type="SAM" id="SignalP"/>
    </source>
</evidence>
<proteinExistence type="predicted"/>
<dbReference type="EMBL" id="MU004290">
    <property type="protein sequence ID" value="KAF2662136.1"/>
    <property type="molecule type" value="Genomic_DNA"/>
</dbReference>
<protein>
    <recommendedName>
        <fullName evidence="4">Secreted protein</fullName>
    </recommendedName>
</protein>
<dbReference type="PANTHER" id="PTHR38847:SF1">
    <property type="entry name" value="PSEUDOURIDINE SYNTHASE RSUA_RLUA-LIKE DOMAIN-CONTAINING PROTEIN"/>
    <property type="match status" value="1"/>
</dbReference>
<keyword evidence="1" id="KW-0732">Signal</keyword>
<dbReference type="InterPro" id="IPR025649">
    <property type="entry name" value="DUF4360"/>
</dbReference>